<dbReference type="RefSeq" id="WP_189495396.1">
    <property type="nucleotide sequence ID" value="NZ_BMZH01000002.1"/>
</dbReference>
<proteinExistence type="predicted"/>
<dbReference type="AlphaFoldDB" id="A0A8J3G1E7"/>
<sequence>MSSGALGVGLIAFAVLLPSLPSPPGSQFIEARLCASGRIIRIELPGQDTPDKQVPMPCHAVCARDNDGPVKTPKKDPKV</sequence>
<accession>A0A8J3G1E7</accession>
<organism evidence="1 2">
    <name type="scientific">Algimonas arctica</name>
    <dbReference type="NCBI Taxonomy" id="1479486"/>
    <lineage>
        <taxon>Bacteria</taxon>
        <taxon>Pseudomonadati</taxon>
        <taxon>Pseudomonadota</taxon>
        <taxon>Alphaproteobacteria</taxon>
        <taxon>Maricaulales</taxon>
        <taxon>Robiginitomaculaceae</taxon>
        <taxon>Algimonas</taxon>
    </lineage>
</organism>
<evidence type="ECO:0000313" key="2">
    <source>
        <dbReference type="Proteomes" id="UP000634004"/>
    </source>
</evidence>
<dbReference type="EMBL" id="BMZH01000002">
    <property type="protein sequence ID" value="GHA86137.1"/>
    <property type="molecule type" value="Genomic_DNA"/>
</dbReference>
<dbReference type="Proteomes" id="UP000634004">
    <property type="component" value="Unassembled WGS sequence"/>
</dbReference>
<gene>
    <name evidence="1" type="ORF">GCM10009069_06680</name>
</gene>
<keyword evidence="2" id="KW-1185">Reference proteome</keyword>
<evidence type="ECO:0000313" key="1">
    <source>
        <dbReference type="EMBL" id="GHA86137.1"/>
    </source>
</evidence>
<name>A0A8J3G1E7_9PROT</name>
<protein>
    <submittedName>
        <fullName evidence="1">Uncharacterized protein</fullName>
    </submittedName>
</protein>
<reference evidence="1" key="2">
    <citation type="submission" date="2020-09" db="EMBL/GenBank/DDBJ databases">
        <authorList>
            <person name="Sun Q."/>
            <person name="Kim S."/>
        </authorList>
    </citation>
    <scope>NUCLEOTIDE SEQUENCE</scope>
    <source>
        <strain evidence="1">KCTC 32513</strain>
    </source>
</reference>
<comment type="caution">
    <text evidence="1">The sequence shown here is derived from an EMBL/GenBank/DDBJ whole genome shotgun (WGS) entry which is preliminary data.</text>
</comment>
<reference evidence="1" key="1">
    <citation type="journal article" date="2014" name="Int. J. Syst. Evol. Microbiol.">
        <title>Complete genome sequence of Corynebacterium casei LMG S-19264T (=DSM 44701T), isolated from a smear-ripened cheese.</title>
        <authorList>
            <consortium name="US DOE Joint Genome Institute (JGI-PGF)"/>
            <person name="Walter F."/>
            <person name="Albersmeier A."/>
            <person name="Kalinowski J."/>
            <person name="Ruckert C."/>
        </authorList>
    </citation>
    <scope>NUCLEOTIDE SEQUENCE</scope>
    <source>
        <strain evidence="1">KCTC 32513</strain>
    </source>
</reference>